<dbReference type="Gene3D" id="1.10.10.10">
    <property type="entry name" value="Winged helix-like DNA-binding domain superfamily/Winged helix DNA-binding domain"/>
    <property type="match status" value="1"/>
</dbReference>
<dbReference type="GO" id="GO:0006352">
    <property type="term" value="P:DNA-templated transcription initiation"/>
    <property type="evidence" value="ECO:0007669"/>
    <property type="project" value="InterPro"/>
</dbReference>
<evidence type="ECO:0000256" key="2">
    <source>
        <dbReference type="ARBA" id="ARBA00023015"/>
    </source>
</evidence>
<keyword evidence="4" id="KW-0804">Transcription</keyword>
<evidence type="ECO:0000256" key="3">
    <source>
        <dbReference type="ARBA" id="ARBA00023082"/>
    </source>
</evidence>
<comment type="similarity">
    <text evidence="1">Belongs to the sigma-70 factor family. ECF subfamily.</text>
</comment>
<keyword evidence="3" id="KW-0731">Sigma factor</keyword>
<feature type="domain" description="RNA polymerase sigma-70 region 2" evidence="5">
    <location>
        <begin position="21"/>
        <end position="87"/>
    </location>
</feature>
<dbReference type="EMBL" id="CP035544">
    <property type="protein sequence ID" value="QBA63614.1"/>
    <property type="molecule type" value="Genomic_DNA"/>
</dbReference>
<dbReference type="SUPFAM" id="SSF88946">
    <property type="entry name" value="Sigma2 domain of RNA polymerase sigma factors"/>
    <property type="match status" value="1"/>
</dbReference>
<dbReference type="InterPro" id="IPR007627">
    <property type="entry name" value="RNA_pol_sigma70_r2"/>
</dbReference>
<dbReference type="PANTHER" id="PTHR43133">
    <property type="entry name" value="RNA POLYMERASE ECF-TYPE SIGMA FACTO"/>
    <property type="match status" value="1"/>
</dbReference>
<dbReference type="Pfam" id="PF08281">
    <property type="entry name" value="Sigma70_r4_2"/>
    <property type="match status" value="1"/>
</dbReference>
<name>A0A411E7X9_9FLAO</name>
<sequence>MDDSLQINRLKSGDKDALYSLYDKYSGALYGVVLRMCRNKELSEDLLQEIFVTIWKKIDQFDPDKGKFYTWAYRIARNKTLNALRKTDLLIQTEDMSVYNGIEEEETSQNFEALNGVINNLEPHHQKVIELVYFKGYTHREAHKIMDVPLGTFKSYVRQALKQLQTNYPLTLWIVLTCLDVFDHG</sequence>
<evidence type="ECO:0000259" key="6">
    <source>
        <dbReference type="Pfam" id="PF08281"/>
    </source>
</evidence>
<dbReference type="InterPro" id="IPR013249">
    <property type="entry name" value="RNA_pol_sigma70_r4_t2"/>
</dbReference>
<keyword evidence="8" id="KW-1185">Reference proteome</keyword>
<dbReference type="Gene3D" id="1.10.1740.10">
    <property type="match status" value="1"/>
</dbReference>
<dbReference type="KEGG" id="mur:EQY75_03035"/>
<organism evidence="7 8">
    <name type="scientific">Muriicola soli</name>
    <dbReference type="NCBI Taxonomy" id="2507538"/>
    <lineage>
        <taxon>Bacteria</taxon>
        <taxon>Pseudomonadati</taxon>
        <taxon>Bacteroidota</taxon>
        <taxon>Flavobacteriia</taxon>
        <taxon>Flavobacteriales</taxon>
        <taxon>Flavobacteriaceae</taxon>
        <taxon>Muriicola</taxon>
    </lineage>
</organism>
<protein>
    <submittedName>
        <fullName evidence="7">RNA polymerase sigma factor</fullName>
    </submittedName>
</protein>
<evidence type="ECO:0000259" key="5">
    <source>
        <dbReference type="Pfam" id="PF04542"/>
    </source>
</evidence>
<dbReference type="RefSeq" id="WP_129602771.1">
    <property type="nucleotide sequence ID" value="NZ_CP035544.1"/>
</dbReference>
<dbReference type="Pfam" id="PF04542">
    <property type="entry name" value="Sigma70_r2"/>
    <property type="match status" value="1"/>
</dbReference>
<proteinExistence type="inferred from homology"/>
<dbReference type="GO" id="GO:0016987">
    <property type="term" value="F:sigma factor activity"/>
    <property type="evidence" value="ECO:0007669"/>
    <property type="project" value="UniProtKB-KW"/>
</dbReference>
<feature type="domain" description="RNA polymerase sigma factor 70 region 4 type 2" evidence="6">
    <location>
        <begin position="114"/>
        <end position="164"/>
    </location>
</feature>
<dbReference type="PANTHER" id="PTHR43133:SF62">
    <property type="entry name" value="RNA POLYMERASE SIGMA FACTOR SIGZ"/>
    <property type="match status" value="1"/>
</dbReference>
<dbReference type="InterPro" id="IPR013324">
    <property type="entry name" value="RNA_pol_sigma_r3/r4-like"/>
</dbReference>
<dbReference type="InterPro" id="IPR013325">
    <property type="entry name" value="RNA_pol_sigma_r2"/>
</dbReference>
<dbReference type="AlphaFoldDB" id="A0A411E7X9"/>
<gene>
    <name evidence="7" type="ORF">EQY75_03035</name>
</gene>
<dbReference type="OrthoDB" id="9784272at2"/>
<reference evidence="7 8" key="1">
    <citation type="submission" date="2019-01" db="EMBL/GenBank/DDBJ databases">
        <title>Muriicola soli sp. nov., isolated from soil.</title>
        <authorList>
            <person name="Kang H.J."/>
            <person name="Kim S.B."/>
        </authorList>
    </citation>
    <scope>NUCLEOTIDE SEQUENCE [LARGE SCALE GENOMIC DNA]</scope>
    <source>
        <strain evidence="7 8">MMS17-SY002</strain>
    </source>
</reference>
<dbReference type="InterPro" id="IPR014284">
    <property type="entry name" value="RNA_pol_sigma-70_dom"/>
</dbReference>
<accession>A0A411E7X9</accession>
<dbReference type="NCBIfam" id="TIGR02937">
    <property type="entry name" value="sigma70-ECF"/>
    <property type="match status" value="1"/>
</dbReference>
<dbReference type="GO" id="GO:0003677">
    <property type="term" value="F:DNA binding"/>
    <property type="evidence" value="ECO:0007669"/>
    <property type="project" value="InterPro"/>
</dbReference>
<dbReference type="InterPro" id="IPR036388">
    <property type="entry name" value="WH-like_DNA-bd_sf"/>
</dbReference>
<dbReference type="Proteomes" id="UP000290889">
    <property type="component" value="Chromosome"/>
</dbReference>
<dbReference type="SUPFAM" id="SSF88659">
    <property type="entry name" value="Sigma3 and sigma4 domains of RNA polymerase sigma factors"/>
    <property type="match status" value="1"/>
</dbReference>
<evidence type="ECO:0000256" key="1">
    <source>
        <dbReference type="ARBA" id="ARBA00010641"/>
    </source>
</evidence>
<evidence type="ECO:0000313" key="8">
    <source>
        <dbReference type="Proteomes" id="UP000290889"/>
    </source>
</evidence>
<dbReference type="CDD" id="cd06171">
    <property type="entry name" value="Sigma70_r4"/>
    <property type="match status" value="1"/>
</dbReference>
<keyword evidence="2" id="KW-0805">Transcription regulation</keyword>
<evidence type="ECO:0000313" key="7">
    <source>
        <dbReference type="EMBL" id="QBA63614.1"/>
    </source>
</evidence>
<dbReference type="InterPro" id="IPR039425">
    <property type="entry name" value="RNA_pol_sigma-70-like"/>
</dbReference>
<evidence type="ECO:0000256" key="4">
    <source>
        <dbReference type="ARBA" id="ARBA00023163"/>
    </source>
</evidence>